<evidence type="ECO:0000313" key="1">
    <source>
        <dbReference type="EMBL" id="KAJ8105512.1"/>
    </source>
</evidence>
<sequence length="71" mass="7669">MSRPTVTVQSPKGESSKETIAVPNVFKVSRRQPQPLAHSDTLKSMATILQRRLTASRLPSVPMSSTPPSPA</sequence>
<accession>A0ACC2HR23</accession>
<reference evidence="1" key="1">
    <citation type="submission" date="2022-11" db="EMBL/GenBank/DDBJ databases">
        <title>Genome Sequence of Boeremia exigua.</title>
        <authorList>
            <person name="Buettner E."/>
        </authorList>
    </citation>
    <scope>NUCLEOTIDE SEQUENCE</scope>
    <source>
        <strain evidence="1">CU02</strain>
    </source>
</reference>
<dbReference type="Proteomes" id="UP001153331">
    <property type="component" value="Unassembled WGS sequence"/>
</dbReference>
<organism evidence="1 2">
    <name type="scientific">Boeremia exigua</name>
    <dbReference type="NCBI Taxonomy" id="749465"/>
    <lineage>
        <taxon>Eukaryota</taxon>
        <taxon>Fungi</taxon>
        <taxon>Dikarya</taxon>
        <taxon>Ascomycota</taxon>
        <taxon>Pezizomycotina</taxon>
        <taxon>Dothideomycetes</taxon>
        <taxon>Pleosporomycetidae</taxon>
        <taxon>Pleosporales</taxon>
        <taxon>Pleosporineae</taxon>
        <taxon>Didymellaceae</taxon>
        <taxon>Boeremia</taxon>
    </lineage>
</organism>
<evidence type="ECO:0000313" key="2">
    <source>
        <dbReference type="Proteomes" id="UP001153331"/>
    </source>
</evidence>
<keyword evidence="2" id="KW-1185">Reference proteome</keyword>
<name>A0ACC2HR23_9PLEO</name>
<comment type="caution">
    <text evidence="1">The sequence shown here is derived from an EMBL/GenBank/DDBJ whole genome shotgun (WGS) entry which is preliminary data.</text>
</comment>
<dbReference type="EMBL" id="JAPHNI010001472">
    <property type="protein sequence ID" value="KAJ8105512.1"/>
    <property type="molecule type" value="Genomic_DNA"/>
</dbReference>
<protein>
    <submittedName>
        <fullName evidence="1">Uncharacterized protein</fullName>
    </submittedName>
</protein>
<gene>
    <name evidence="1" type="ORF">OPT61_g10129</name>
</gene>
<proteinExistence type="predicted"/>